<organism evidence="17 18">
    <name type="scientific">Oceanicoccus sagamiensis</name>
    <dbReference type="NCBI Taxonomy" id="716816"/>
    <lineage>
        <taxon>Bacteria</taxon>
        <taxon>Pseudomonadati</taxon>
        <taxon>Pseudomonadota</taxon>
        <taxon>Gammaproteobacteria</taxon>
        <taxon>Cellvibrionales</taxon>
        <taxon>Spongiibacteraceae</taxon>
        <taxon>Oceanicoccus</taxon>
    </lineage>
</organism>
<keyword evidence="4 16" id="KW-0132">Cell division</keyword>
<feature type="transmembrane region" description="Helical" evidence="16">
    <location>
        <begin position="71"/>
        <end position="90"/>
    </location>
</feature>
<evidence type="ECO:0000256" key="16">
    <source>
        <dbReference type="HAMAP-Rule" id="MF_00913"/>
    </source>
</evidence>
<feature type="transmembrane region" description="Helical" evidence="16">
    <location>
        <begin position="268"/>
        <end position="288"/>
    </location>
</feature>
<evidence type="ECO:0000256" key="12">
    <source>
        <dbReference type="ARBA" id="ARBA00023306"/>
    </source>
</evidence>
<evidence type="ECO:0000256" key="7">
    <source>
        <dbReference type="ARBA" id="ARBA00022692"/>
    </source>
</evidence>
<sequence>MSVDMTLVLFSIALIVIGFVAMSSASIEFAAERYNNPFYHSYRYLFHLSVAIVGGLVVYRIPMSFWQHTGWFWLLAAFVLLIVVLIPGIGSEVNGSRRWVRLGPLNLQCSEIAKVCVILYLAGYLVRRQDEVREEWKGFIKPMGVLFFVTILLMAEPDFGATVVTLGTAFGMIFLAGVRLWQFSLVILAVLAAGVVAVVSEPYRMKRLTAYTDPWADQFNTGYQLTQSLIAFGRGEWWGVGLGNSIQKLFYLPESHTDFVFAIYAEEFGFVGAVILIALFCGLIARILQIGRKAEKQQQVFSAYVAYGIALMISGQVFINIGVNTGLLPTKGLTLPFLSYGGSSLMVCCGLLAMVMRIHSETATALAGGAKKLRTKKRQIKKPAKGGENND</sequence>
<dbReference type="NCBIfam" id="TIGR02614">
    <property type="entry name" value="ftsW"/>
    <property type="match status" value="1"/>
</dbReference>
<dbReference type="GO" id="GO:0032153">
    <property type="term" value="C:cell division site"/>
    <property type="evidence" value="ECO:0007669"/>
    <property type="project" value="UniProtKB-UniRule"/>
</dbReference>
<dbReference type="EC" id="2.4.99.28" evidence="16"/>
<feature type="transmembrane region" description="Helical" evidence="16">
    <location>
        <begin position="105"/>
        <end position="126"/>
    </location>
</feature>
<protein>
    <recommendedName>
        <fullName evidence="16">Probable peptidoglycan glycosyltransferase FtsW</fullName>
        <shortName evidence="16">PGT</shortName>
        <ecNumber evidence="16">2.4.99.28</ecNumber>
    </recommendedName>
    <alternativeName>
        <fullName evidence="16">Cell division protein FtsW</fullName>
    </alternativeName>
    <alternativeName>
        <fullName evidence="16">Cell wall polymerase</fullName>
    </alternativeName>
    <alternativeName>
        <fullName evidence="16">Peptidoglycan polymerase</fullName>
        <shortName evidence="16">PG polymerase</shortName>
    </alternativeName>
</protein>
<dbReference type="HAMAP" id="MF_00913">
    <property type="entry name" value="PGT_FtsW_proteobact"/>
    <property type="match status" value="1"/>
</dbReference>
<keyword evidence="3 16" id="KW-1003">Cell membrane</keyword>
<comment type="pathway">
    <text evidence="2 16">Cell wall biogenesis; peptidoglycan biosynthesis.</text>
</comment>
<dbReference type="InterPro" id="IPR013437">
    <property type="entry name" value="FtsW"/>
</dbReference>
<evidence type="ECO:0000256" key="9">
    <source>
        <dbReference type="ARBA" id="ARBA00022984"/>
    </source>
</evidence>
<dbReference type="GO" id="GO:0008955">
    <property type="term" value="F:peptidoglycan glycosyltransferase activity"/>
    <property type="evidence" value="ECO:0007669"/>
    <property type="project" value="UniProtKB-UniRule"/>
</dbReference>
<dbReference type="EMBL" id="CP019343">
    <property type="protein sequence ID" value="ARN76381.1"/>
    <property type="molecule type" value="Genomic_DNA"/>
</dbReference>
<feature type="transmembrane region" description="Helical" evidence="16">
    <location>
        <begin position="185"/>
        <end position="203"/>
    </location>
</feature>
<dbReference type="Pfam" id="PF01098">
    <property type="entry name" value="FTSW_RODA_SPOVE"/>
    <property type="match status" value="1"/>
</dbReference>
<keyword evidence="8 16" id="KW-0133">Cell shape</keyword>
<dbReference type="STRING" id="716816.BST96_11660"/>
<evidence type="ECO:0000256" key="5">
    <source>
        <dbReference type="ARBA" id="ARBA00022676"/>
    </source>
</evidence>
<dbReference type="PROSITE" id="PS00428">
    <property type="entry name" value="FTSW_RODA_SPOVE"/>
    <property type="match status" value="1"/>
</dbReference>
<evidence type="ECO:0000256" key="2">
    <source>
        <dbReference type="ARBA" id="ARBA00004752"/>
    </source>
</evidence>
<dbReference type="AlphaFoldDB" id="A0A1X9NGV0"/>
<evidence type="ECO:0000256" key="14">
    <source>
        <dbReference type="ARBA" id="ARBA00038053"/>
    </source>
</evidence>
<dbReference type="GO" id="GO:0009252">
    <property type="term" value="P:peptidoglycan biosynthetic process"/>
    <property type="evidence" value="ECO:0007669"/>
    <property type="project" value="UniProtKB-UniRule"/>
</dbReference>
<feature type="transmembrane region" description="Helical" evidence="16">
    <location>
        <begin position="41"/>
        <end position="59"/>
    </location>
</feature>
<evidence type="ECO:0000256" key="3">
    <source>
        <dbReference type="ARBA" id="ARBA00022475"/>
    </source>
</evidence>
<feature type="transmembrane region" description="Helical" evidence="16">
    <location>
        <begin position="138"/>
        <end position="155"/>
    </location>
</feature>
<dbReference type="OrthoDB" id="9768187at2"/>
<comment type="similarity">
    <text evidence="14 16">Belongs to the SEDS family. FtsW subfamily.</text>
</comment>
<evidence type="ECO:0000313" key="18">
    <source>
        <dbReference type="Proteomes" id="UP000193450"/>
    </source>
</evidence>
<proteinExistence type="inferred from homology"/>
<keyword evidence="13 16" id="KW-0961">Cell wall biogenesis/degradation</keyword>
<comment type="subcellular location">
    <subcellularLocation>
        <location evidence="16">Cell inner membrane</location>
        <topology evidence="16">Multi-pass membrane protein</topology>
    </subcellularLocation>
    <subcellularLocation>
        <location evidence="1">Cell membrane</location>
        <topology evidence="1">Multi-pass membrane protein</topology>
    </subcellularLocation>
    <text evidence="16">Localizes to the division septum.</text>
</comment>
<evidence type="ECO:0000256" key="8">
    <source>
        <dbReference type="ARBA" id="ARBA00022960"/>
    </source>
</evidence>
<keyword evidence="6 16" id="KW-0808">Transferase</keyword>
<keyword evidence="12 16" id="KW-0131">Cell cycle</keyword>
<keyword evidence="9 16" id="KW-0573">Peptidoglycan synthesis</keyword>
<evidence type="ECO:0000256" key="10">
    <source>
        <dbReference type="ARBA" id="ARBA00022989"/>
    </source>
</evidence>
<dbReference type="GO" id="GO:0015648">
    <property type="term" value="F:lipid-linked peptidoglycan transporter activity"/>
    <property type="evidence" value="ECO:0007669"/>
    <property type="project" value="TreeGrafter"/>
</dbReference>
<comment type="catalytic activity">
    <reaction evidence="15 16">
        <text>[GlcNAc-(1-&gt;4)-Mur2Ac(oyl-L-Ala-gamma-D-Glu-L-Lys-D-Ala-D-Ala)](n)-di-trans,octa-cis-undecaprenyl diphosphate + beta-D-GlcNAc-(1-&gt;4)-Mur2Ac(oyl-L-Ala-gamma-D-Glu-L-Lys-D-Ala-D-Ala)-di-trans,octa-cis-undecaprenyl diphosphate = [GlcNAc-(1-&gt;4)-Mur2Ac(oyl-L-Ala-gamma-D-Glu-L-Lys-D-Ala-D-Ala)](n+1)-di-trans,octa-cis-undecaprenyl diphosphate + di-trans,octa-cis-undecaprenyl diphosphate + H(+)</text>
        <dbReference type="Rhea" id="RHEA:23708"/>
        <dbReference type="Rhea" id="RHEA-COMP:9602"/>
        <dbReference type="Rhea" id="RHEA-COMP:9603"/>
        <dbReference type="ChEBI" id="CHEBI:15378"/>
        <dbReference type="ChEBI" id="CHEBI:58405"/>
        <dbReference type="ChEBI" id="CHEBI:60033"/>
        <dbReference type="ChEBI" id="CHEBI:78435"/>
        <dbReference type="EC" id="2.4.99.28"/>
    </reaction>
</comment>
<dbReference type="GO" id="GO:0008360">
    <property type="term" value="P:regulation of cell shape"/>
    <property type="evidence" value="ECO:0007669"/>
    <property type="project" value="UniProtKB-KW"/>
</dbReference>
<dbReference type="GO" id="GO:0071555">
    <property type="term" value="P:cell wall organization"/>
    <property type="evidence" value="ECO:0007669"/>
    <property type="project" value="UniProtKB-KW"/>
</dbReference>
<dbReference type="PANTHER" id="PTHR30474">
    <property type="entry name" value="CELL CYCLE PROTEIN"/>
    <property type="match status" value="1"/>
</dbReference>
<accession>A0A1X9NGV0</accession>
<dbReference type="RefSeq" id="WP_157117934.1">
    <property type="nucleotide sequence ID" value="NZ_CP019343.1"/>
</dbReference>
<name>A0A1X9NGV0_9GAMM</name>
<feature type="transmembrane region" description="Helical" evidence="16">
    <location>
        <begin position="161"/>
        <end position="178"/>
    </location>
</feature>
<evidence type="ECO:0000256" key="15">
    <source>
        <dbReference type="ARBA" id="ARBA00049902"/>
    </source>
</evidence>
<evidence type="ECO:0000256" key="4">
    <source>
        <dbReference type="ARBA" id="ARBA00022618"/>
    </source>
</evidence>
<keyword evidence="11 16" id="KW-0472">Membrane</keyword>
<keyword evidence="7 16" id="KW-0812">Transmembrane</keyword>
<evidence type="ECO:0000256" key="13">
    <source>
        <dbReference type="ARBA" id="ARBA00023316"/>
    </source>
</evidence>
<dbReference type="InterPro" id="IPR001182">
    <property type="entry name" value="FtsW/RodA"/>
</dbReference>
<comment type="function">
    <text evidence="16">Peptidoglycan polymerase that is essential for cell division.</text>
</comment>
<feature type="transmembrane region" description="Helical" evidence="16">
    <location>
        <begin position="300"/>
        <end position="323"/>
    </location>
</feature>
<keyword evidence="18" id="KW-1185">Reference proteome</keyword>
<keyword evidence="16" id="KW-0997">Cell inner membrane</keyword>
<dbReference type="PANTHER" id="PTHR30474:SF2">
    <property type="entry name" value="PEPTIDOGLYCAN GLYCOSYLTRANSFERASE FTSW-RELATED"/>
    <property type="match status" value="1"/>
</dbReference>
<evidence type="ECO:0000256" key="6">
    <source>
        <dbReference type="ARBA" id="ARBA00022679"/>
    </source>
</evidence>
<dbReference type="GO" id="GO:0005886">
    <property type="term" value="C:plasma membrane"/>
    <property type="evidence" value="ECO:0007669"/>
    <property type="project" value="UniProtKB-SubCell"/>
</dbReference>
<evidence type="ECO:0000256" key="1">
    <source>
        <dbReference type="ARBA" id="ARBA00004651"/>
    </source>
</evidence>
<evidence type="ECO:0000256" key="11">
    <source>
        <dbReference type="ARBA" id="ARBA00023136"/>
    </source>
</evidence>
<dbReference type="GO" id="GO:0043093">
    <property type="term" value="P:FtsZ-dependent cytokinesis"/>
    <property type="evidence" value="ECO:0007669"/>
    <property type="project" value="UniProtKB-UniRule"/>
</dbReference>
<dbReference type="InterPro" id="IPR018365">
    <property type="entry name" value="Cell_cycle_FtsW-rel_CS"/>
</dbReference>
<reference evidence="17 18" key="1">
    <citation type="submission" date="2016-11" db="EMBL/GenBank/DDBJ databases">
        <title>Trade-off between light-utilization and light-protection in marine flavobacteria.</title>
        <authorList>
            <person name="Kumagai Y."/>
        </authorList>
    </citation>
    <scope>NUCLEOTIDE SEQUENCE [LARGE SCALE GENOMIC DNA]</scope>
    <source>
        <strain evidence="17 18">NBRC 107125</strain>
    </source>
</reference>
<feature type="transmembrane region" description="Helical" evidence="16">
    <location>
        <begin position="335"/>
        <end position="355"/>
    </location>
</feature>
<dbReference type="UniPathway" id="UPA00219"/>
<keyword evidence="5 16" id="KW-0328">Glycosyltransferase</keyword>
<dbReference type="Proteomes" id="UP000193450">
    <property type="component" value="Chromosome"/>
</dbReference>
<evidence type="ECO:0000313" key="17">
    <source>
        <dbReference type="EMBL" id="ARN76381.1"/>
    </source>
</evidence>
<gene>
    <name evidence="16" type="primary">ftsW</name>
    <name evidence="17" type="ORF">BST96_11660</name>
</gene>
<dbReference type="KEGG" id="osg:BST96_11660"/>
<keyword evidence="10 16" id="KW-1133">Transmembrane helix</keyword>